<dbReference type="KEGG" id="vg:22276442"/>
<organism evidence="2 3">
    <name type="scientific">Staphylococcus phage Team1</name>
    <dbReference type="NCBI Taxonomy" id="1262512"/>
    <lineage>
        <taxon>Viruses</taxon>
        <taxon>Duplodnaviria</taxon>
        <taxon>Heunggongvirae</taxon>
        <taxon>Uroviricota</taxon>
        <taxon>Caudoviricetes</taxon>
        <taxon>Herelleviridae</taxon>
        <taxon>Twortvirinae</taxon>
        <taxon>Kayvirus</taxon>
        <taxon>Kayvirus G1</taxon>
    </lineage>
</organism>
<keyword evidence="1" id="KW-1133">Transmembrane helix</keyword>
<keyword evidence="1" id="KW-0812">Transmembrane</keyword>
<name>A0A075BEQ4_9CAUD</name>
<protein>
    <submittedName>
        <fullName evidence="2">Membrane protein</fullName>
    </submittedName>
</protein>
<evidence type="ECO:0000313" key="2">
    <source>
        <dbReference type="EMBL" id="AFX93296.1"/>
    </source>
</evidence>
<reference evidence="2 3" key="1">
    <citation type="journal article" date="2014" name="PLoS ONE">
        <title>Improving the Safety of Staphylococcus aureus Polyvalent Phages by Their Production on a Staphylococcus xylosus Strain.</title>
        <authorList>
            <person name="El Haddad L."/>
            <person name="Ben Abdallah N."/>
            <person name="Plante P.L."/>
            <person name="Dumaresq J."/>
            <person name="Katsarava R."/>
            <person name="Labrie S."/>
            <person name="Corbeil J."/>
            <person name="St-Gelais D."/>
            <person name="Moineau S."/>
        </authorList>
    </citation>
    <scope>NUCLEOTIDE SEQUENCE [LARGE SCALE GENOMIC DNA]</scope>
</reference>
<dbReference type="Proteomes" id="UP000028568">
    <property type="component" value="Segment"/>
</dbReference>
<dbReference type="EMBL" id="KC012913">
    <property type="protein sequence ID" value="AFX93296.1"/>
    <property type="molecule type" value="Genomic_DNA"/>
</dbReference>
<dbReference type="RefSeq" id="YP_009098179.1">
    <property type="nucleotide sequence ID" value="NC_025417.1"/>
</dbReference>
<evidence type="ECO:0000256" key="1">
    <source>
        <dbReference type="SAM" id="Phobius"/>
    </source>
</evidence>
<dbReference type="GeneID" id="22276442"/>
<feature type="transmembrane region" description="Helical" evidence="1">
    <location>
        <begin position="6"/>
        <end position="25"/>
    </location>
</feature>
<proteinExistence type="predicted"/>
<evidence type="ECO:0000313" key="3">
    <source>
        <dbReference type="Proteomes" id="UP000028568"/>
    </source>
</evidence>
<accession>A0A075BEQ4</accession>
<sequence>MKNLIKLLSMVVVTILTFSLTYVILKKETNNKRNGVAPFDFSLEDHIHLNKEIK</sequence>
<keyword evidence="1" id="KW-0472">Membrane</keyword>